<sequence length="189" mass="20179">MFQMLDIYVELAGWLAYHTKTSLSVPITTTTTIIIIIITTTTTIICDLTTHRSAGTGVFLLCDIFKLERLEKFCEPGDDSSPSSSAKGLRCIRGGGGLGGALSKDVLFSLRWGAIVAMLSNTSISALSLKDKRSFIEFLAGFVTGGSNNASLSNFARKSALVLPAQLLPVTESVFMTVSSSSGHVSQQY</sequence>
<dbReference type="VEuPathDB" id="VectorBase:GAUT005128"/>
<evidence type="ECO:0000313" key="1">
    <source>
        <dbReference type="EnsemblMetazoa" id="GAUT005128-PA"/>
    </source>
</evidence>
<accession>A0A1A9UHL0</accession>
<dbReference type="Proteomes" id="UP000078200">
    <property type="component" value="Unassembled WGS sequence"/>
</dbReference>
<name>A0A1A9UHL0_GLOAU</name>
<evidence type="ECO:0000313" key="2">
    <source>
        <dbReference type="Proteomes" id="UP000078200"/>
    </source>
</evidence>
<organism evidence="1 2">
    <name type="scientific">Glossina austeni</name>
    <name type="common">Savannah tsetse fly</name>
    <dbReference type="NCBI Taxonomy" id="7395"/>
    <lineage>
        <taxon>Eukaryota</taxon>
        <taxon>Metazoa</taxon>
        <taxon>Ecdysozoa</taxon>
        <taxon>Arthropoda</taxon>
        <taxon>Hexapoda</taxon>
        <taxon>Insecta</taxon>
        <taxon>Pterygota</taxon>
        <taxon>Neoptera</taxon>
        <taxon>Endopterygota</taxon>
        <taxon>Diptera</taxon>
        <taxon>Brachycera</taxon>
        <taxon>Muscomorpha</taxon>
        <taxon>Hippoboscoidea</taxon>
        <taxon>Glossinidae</taxon>
        <taxon>Glossina</taxon>
    </lineage>
</organism>
<protein>
    <submittedName>
        <fullName evidence="1">Uncharacterized protein</fullName>
    </submittedName>
</protein>
<proteinExistence type="predicted"/>
<dbReference type="EnsemblMetazoa" id="GAUT005128-RA">
    <property type="protein sequence ID" value="GAUT005128-PA"/>
    <property type="gene ID" value="GAUT005128"/>
</dbReference>
<dbReference type="AlphaFoldDB" id="A0A1A9UHL0"/>
<reference evidence="1" key="1">
    <citation type="submission" date="2020-05" db="UniProtKB">
        <authorList>
            <consortium name="EnsemblMetazoa"/>
        </authorList>
    </citation>
    <scope>IDENTIFICATION</scope>
    <source>
        <strain evidence="1">TTRI</strain>
    </source>
</reference>
<keyword evidence="2" id="KW-1185">Reference proteome</keyword>